<feature type="domain" description="SMP-30/Gluconolactonase/LRE-like region" evidence="2">
    <location>
        <begin position="23"/>
        <end position="264"/>
    </location>
</feature>
<dbReference type="AlphaFoldDB" id="A0AAE3EXQ5"/>
<dbReference type="Proteomes" id="UP001200642">
    <property type="component" value="Unassembled WGS sequence"/>
</dbReference>
<comment type="caution">
    <text evidence="3">The sequence shown here is derived from an EMBL/GenBank/DDBJ whole genome shotgun (WGS) entry which is preliminary data.</text>
</comment>
<dbReference type="Gene3D" id="2.120.10.30">
    <property type="entry name" value="TolB, C-terminal domain"/>
    <property type="match status" value="1"/>
</dbReference>
<evidence type="ECO:0000313" key="4">
    <source>
        <dbReference type="Proteomes" id="UP001200642"/>
    </source>
</evidence>
<dbReference type="SUPFAM" id="SSF63829">
    <property type="entry name" value="Calcium-dependent phosphotriesterase"/>
    <property type="match status" value="1"/>
</dbReference>
<organism evidence="3 4">
    <name type="scientific">Cerina litoralis</name>
    <dbReference type="NCBI Taxonomy" id="2874477"/>
    <lineage>
        <taxon>Bacteria</taxon>
        <taxon>Pseudomonadati</taxon>
        <taxon>Bacteroidota</taxon>
        <taxon>Flavobacteriia</taxon>
        <taxon>Flavobacteriales</taxon>
        <taxon>Flavobacteriaceae</taxon>
        <taxon>Cerina</taxon>
    </lineage>
</organism>
<protein>
    <submittedName>
        <fullName evidence="3">SMP-30/gluconolactonase/LRE family protein</fullName>
    </submittedName>
</protein>
<dbReference type="PANTHER" id="PTHR47572:SF4">
    <property type="entry name" value="LACTONASE DRP35"/>
    <property type="match status" value="1"/>
</dbReference>
<dbReference type="InterPro" id="IPR051262">
    <property type="entry name" value="SMP-30/CGR1_Lactonase"/>
</dbReference>
<dbReference type="GO" id="GO:0016787">
    <property type="term" value="F:hydrolase activity"/>
    <property type="evidence" value="ECO:0007669"/>
    <property type="project" value="UniProtKB-KW"/>
</dbReference>
<evidence type="ECO:0000256" key="1">
    <source>
        <dbReference type="ARBA" id="ARBA00022801"/>
    </source>
</evidence>
<sequence>MSQKSTVIANGAKLQLISSDFSFTEGPAVDKKGDVYFTDQPNDRILKWTPDGKVSVYMDDTGRANGLYFDQKGNLLACADRKNQLWQISPDKKVTVLIYDFEGKKLNGPNDLWVDNKGGVYLTDPFYKRDYWDRTEKEIDPERVYYLTPDRKEIQIVVDDLTKPNGIIGSADGKILYIADIGAGKTYRYTIETNGHLSKKTLFAEMGSDGMTLDNRGNVYLTGKGVTVFDKDGKQIEHIDVPENWTANVTFGGKDQKTLFITASKSVYTLKMKVKGVR</sequence>
<dbReference type="RefSeq" id="WP_317903966.1">
    <property type="nucleotide sequence ID" value="NZ_JAIRBC010000048.1"/>
</dbReference>
<dbReference type="Pfam" id="PF08450">
    <property type="entry name" value="SGL"/>
    <property type="match status" value="1"/>
</dbReference>
<dbReference type="PANTHER" id="PTHR47572">
    <property type="entry name" value="LIPOPROTEIN-RELATED"/>
    <property type="match status" value="1"/>
</dbReference>
<keyword evidence="1" id="KW-0378">Hydrolase</keyword>
<keyword evidence="4" id="KW-1185">Reference proteome</keyword>
<accession>A0AAE3EXQ5</accession>
<gene>
    <name evidence="3" type="ORF">K8352_18865</name>
</gene>
<name>A0AAE3EXQ5_9FLAO</name>
<evidence type="ECO:0000259" key="2">
    <source>
        <dbReference type="Pfam" id="PF08450"/>
    </source>
</evidence>
<dbReference type="EMBL" id="JAIRBC010000048">
    <property type="protein sequence ID" value="MCG2462833.1"/>
    <property type="molecule type" value="Genomic_DNA"/>
</dbReference>
<dbReference type="InterPro" id="IPR013658">
    <property type="entry name" value="SGL"/>
</dbReference>
<proteinExistence type="predicted"/>
<reference evidence="3" key="1">
    <citation type="submission" date="2023-02" db="EMBL/GenBank/DDBJ databases">
        <title>Genome of Flavobacteriaceae gen. nov. sp. strain F89.</title>
        <authorList>
            <person name="Wang Y."/>
        </authorList>
    </citation>
    <scope>NUCLEOTIDE SEQUENCE</scope>
    <source>
        <strain evidence="3">F89</strain>
    </source>
</reference>
<evidence type="ECO:0000313" key="3">
    <source>
        <dbReference type="EMBL" id="MCG2462833.1"/>
    </source>
</evidence>
<dbReference type="InterPro" id="IPR011042">
    <property type="entry name" value="6-blade_b-propeller_TolB-like"/>
</dbReference>